<dbReference type="GO" id="GO:0016020">
    <property type="term" value="C:membrane"/>
    <property type="evidence" value="ECO:0007669"/>
    <property type="project" value="UniProtKB-SubCell"/>
</dbReference>
<dbReference type="STRING" id="67767.A0A0J7JWQ9"/>
<keyword evidence="5" id="KW-0472">Membrane</keyword>
<evidence type="ECO:0000313" key="10">
    <source>
        <dbReference type="Proteomes" id="UP000036403"/>
    </source>
</evidence>
<reference evidence="9 10" key="1">
    <citation type="submission" date="2015-04" db="EMBL/GenBank/DDBJ databases">
        <title>Lasius niger genome sequencing.</title>
        <authorList>
            <person name="Konorov E.A."/>
            <person name="Nikitin M.A."/>
            <person name="Kirill M.V."/>
            <person name="Chang P."/>
        </authorList>
    </citation>
    <scope>NUCLEOTIDE SEQUENCE [LARGE SCALE GENOMIC DNA]</scope>
    <source>
        <tissue evidence="9">Whole</tissue>
    </source>
</reference>
<evidence type="ECO:0000256" key="8">
    <source>
        <dbReference type="SAM" id="MobiDB-lite"/>
    </source>
</evidence>
<evidence type="ECO:0000256" key="4">
    <source>
        <dbReference type="ARBA" id="ARBA00022729"/>
    </source>
</evidence>
<dbReference type="Gene3D" id="1.20.1600.10">
    <property type="entry name" value="Outer membrane efflux proteins (OEP)"/>
    <property type="match status" value="1"/>
</dbReference>
<evidence type="ECO:0000313" key="9">
    <source>
        <dbReference type="EMBL" id="KMQ82529.1"/>
    </source>
</evidence>
<dbReference type="PANTHER" id="PTHR30203">
    <property type="entry name" value="OUTER MEMBRANE CATION EFFLUX PROTEIN"/>
    <property type="match status" value="1"/>
</dbReference>
<keyword evidence="10" id="KW-1185">Reference proteome</keyword>
<accession>A0A0J7JWQ9</accession>
<dbReference type="PANTHER" id="PTHR30203:SF20">
    <property type="entry name" value="MULTIDRUG RESISTANCE OUTER MEMBRANE PROTEIN MDTP-RELATED"/>
    <property type="match status" value="1"/>
</dbReference>
<dbReference type="InterPro" id="IPR010131">
    <property type="entry name" value="MdtP/NodT-like"/>
</dbReference>
<dbReference type="AlphaFoldDB" id="A0A0J7JWQ9"/>
<comment type="caution">
    <text evidence="9">The sequence shown here is derived from an EMBL/GenBank/DDBJ whole genome shotgun (WGS) entry which is preliminary data.</text>
</comment>
<keyword evidence="2" id="KW-1134">Transmembrane beta strand</keyword>
<dbReference type="Proteomes" id="UP000036403">
    <property type="component" value="Unassembled WGS sequence"/>
</dbReference>
<protein>
    <submittedName>
        <fullName evidence="9">Rnd transporter</fullName>
    </submittedName>
</protein>
<evidence type="ECO:0000256" key="2">
    <source>
        <dbReference type="ARBA" id="ARBA00022452"/>
    </source>
</evidence>
<keyword evidence="4" id="KW-0732">Signal</keyword>
<keyword evidence="7" id="KW-0449">Lipoprotein</keyword>
<evidence type="ECO:0000256" key="3">
    <source>
        <dbReference type="ARBA" id="ARBA00022692"/>
    </source>
</evidence>
<evidence type="ECO:0000256" key="6">
    <source>
        <dbReference type="ARBA" id="ARBA00023139"/>
    </source>
</evidence>
<evidence type="ECO:0000256" key="1">
    <source>
        <dbReference type="ARBA" id="ARBA00004370"/>
    </source>
</evidence>
<sequence length="280" mass="30141">MLTDARVRTGIDEPSQSDQAADRLAQARQLSAQLTGNSALDRVQLAALAGVSPADLDWLQAGALPQPDTRLPPDARLGLIARRPDIAAARWRIEAARQQIDRARAAYYPDVSLLGLGGYLSVDPSLGSGVRIHGPMGTIGPSISLPLFESGRLKAQVNSAQAALDTTVAAYNAAIVKAAHEIAQQIAYLAQQRGERQQQAARIEAISRSDQRLRDQYQHGLVDARTLLNDQLQLNRLRDTELSLQGQLLNTQLQMIHALGGGYLATELPALPSAAKETAR</sequence>
<feature type="region of interest" description="Disordered" evidence="8">
    <location>
        <begin position="1"/>
        <end position="20"/>
    </location>
</feature>
<organism evidence="9 10">
    <name type="scientific">Lasius niger</name>
    <name type="common">Black garden ant</name>
    <dbReference type="NCBI Taxonomy" id="67767"/>
    <lineage>
        <taxon>Eukaryota</taxon>
        <taxon>Metazoa</taxon>
        <taxon>Ecdysozoa</taxon>
        <taxon>Arthropoda</taxon>
        <taxon>Hexapoda</taxon>
        <taxon>Insecta</taxon>
        <taxon>Pterygota</taxon>
        <taxon>Neoptera</taxon>
        <taxon>Endopterygota</taxon>
        <taxon>Hymenoptera</taxon>
        <taxon>Apocrita</taxon>
        <taxon>Aculeata</taxon>
        <taxon>Formicoidea</taxon>
        <taxon>Formicidae</taxon>
        <taxon>Formicinae</taxon>
        <taxon>Lasius</taxon>
        <taxon>Lasius</taxon>
    </lineage>
</organism>
<dbReference type="Pfam" id="PF02321">
    <property type="entry name" value="OEP"/>
    <property type="match status" value="1"/>
</dbReference>
<keyword evidence="6" id="KW-0564">Palmitate</keyword>
<name>A0A0J7JWQ9_LASNI</name>
<dbReference type="Gene3D" id="2.20.200.10">
    <property type="entry name" value="Outer membrane efflux proteins (OEP)"/>
    <property type="match status" value="1"/>
</dbReference>
<dbReference type="SUPFAM" id="SSF56954">
    <property type="entry name" value="Outer membrane efflux proteins (OEP)"/>
    <property type="match status" value="1"/>
</dbReference>
<proteinExistence type="predicted"/>
<keyword evidence="3" id="KW-0812">Transmembrane</keyword>
<dbReference type="InterPro" id="IPR003423">
    <property type="entry name" value="OMP_efflux"/>
</dbReference>
<dbReference type="EMBL" id="LBMM01024664">
    <property type="protein sequence ID" value="KMQ82529.1"/>
    <property type="molecule type" value="Genomic_DNA"/>
</dbReference>
<gene>
    <name evidence="9" type="ORF">RF55_22618</name>
</gene>
<dbReference type="GO" id="GO:0015562">
    <property type="term" value="F:efflux transmembrane transporter activity"/>
    <property type="evidence" value="ECO:0007669"/>
    <property type="project" value="InterPro"/>
</dbReference>
<dbReference type="PaxDb" id="67767-A0A0J7JWQ9"/>
<comment type="subcellular location">
    <subcellularLocation>
        <location evidence="1">Membrane</location>
    </subcellularLocation>
</comment>
<evidence type="ECO:0000256" key="5">
    <source>
        <dbReference type="ARBA" id="ARBA00023136"/>
    </source>
</evidence>
<evidence type="ECO:0000256" key="7">
    <source>
        <dbReference type="ARBA" id="ARBA00023288"/>
    </source>
</evidence>
<feature type="compositionally biased region" description="Basic and acidic residues" evidence="8">
    <location>
        <begin position="1"/>
        <end position="11"/>
    </location>
</feature>